<accession>A0A650GDK3</accession>
<organism evidence="10 11">
    <name type="scientific">Janibacter melonis</name>
    <dbReference type="NCBI Taxonomy" id="262209"/>
    <lineage>
        <taxon>Bacteria</taxon>
        <taxon>Bacillati</taxon>
        <taxon>Actinomycetota</taxon>
        <taxon>Actinomycetes</taxon>
        <taxon>Micrococcales</taxon>
        <taxon>Intrasporangiaceae</taxon>
        <taxon>Janibacter</taxon>
    </lineage>
</organism>
<name>A0A650GDK3_9MICO</name>
<comment type="similarity">
    <text evidence="2">Belongs to the autoinducer-2 exporter (AI-2E) (TC 2.A.86) family.</text>
</comment>
<feature type="compositionally biased region" description="Basic and acidic residues" evidence="8">
    <location>
        <begin position="426"/>
        <end position="440"/>
    </location>
</feature>
<evidence type="ECO:0000256" key="8">
    <source>
        <dbReference type="SAM" id="MobiDB-lite"/>
    </source>
</evidence>
<keyword evidence="4" id="KW-1003">Cell membrane</keyword>
<keyword evidence="6 9" id="KW-1133">Transmembrane helix</keyword>
<feature type="transmembrane region" description="Helical" evidence="9">
    <location>
        <begin position="292"/>
        <end position="317"/>
    </location>
</feature>
<keyword evidence="5 9" id="KW-0812">Transmembrane</keyword>
<feature type="transmembrane region" description="Helical" evidence="9">
    <location>
        <begin position="360"/>
        <end position="387"/>
    </location>
</feature>
<dbReference type="GO" id="GO:0055085">
    <property type="term" value="P:transmembrane transport"/>
    <property type="evidence" value="ECO:0007669"/>
    <property type="project" value="TreeGrafter"/>
</dbReference>
<dbReference type="PANTHER" id="PTHR21716:SF53">
    <property type="entry name" value="PERMEASE PERM-RELATED"/>
    <property type="match status" value="1"/>
</dbReference>
<dbReference type="GO" id="GO:0005886">
    <property type="term" value="C:plasma membrane"/>
    <property type="evidence" value="ECO:0007669"/>
    <property type="project" value="UniProtKB-SubCell"/>
</dbReference>
<gene>
    <name evidence="10" type="ORF">EEW87_012655</name>
</gene>
<dbReference type="KEGG" id="jme:EEW87_012655"/>
<evidence type="ECO:0000256" key="9">
    <source>
        <dbReference type="SAM" id="Phobius"/>
    </source>
</evidence>
<dbReference type="InterPro" id="IPR002549">
    <property type="entry name" value="AI-2E-like"/>
</dbReference>
<feature type="transmembrane region" description="Helical" evidence="9">
    <location>
        <begin position="324"/>
        <end position="340"/>
    </location>
</feature>
<keyword evidence="7 9" id="KW-0472">Membrane</keyword>
<evidence type="ECO:0000256" key="7">
    <source>
        <dbReference type="ARBA" id="ARBA00023136"/>
    </source>
</evidence>
<keyword evidence="3" id="KW-0813">Transport</keyword>
<dbReference type="Pfam" id="PF01594">
    <property type="entry name" value="AI-2E_transport"/>
    <property type="match status" value="1"/>
</dbReference>
<evidence type="ECO:0000313" key="11">
    <source>
        <dbReference type="Proteomes" id="UP000271708"/>
    </source>
</evidence>
<dbReference type="PANTHER" id="PTHR21716">
    <property type="entry name" value="TRANSMEMBRANE PROTEIN"/>
    <property type="match status" value="1"/>
</dbReference>
<feature type="transmembrane region" description="Helical" evidence="9">
    <location>
        <begin position="265"/>
        <end position="286"/>
    </location>
</feature>
<dbReference type="GeneID" id="59162026"/>
<evidence type="ECO:0000256" key="5">
    <source>
        <dbReference type="ARBA" id="ARBA00022692"/>
    </source>
</evidence>
<evidence type="ECO:0000256" key="3">
    <source>
        <dbReference type="ARBA" id="ARBA00022448"/>
    </source>
</evidence>
<comment type="subcellular location">
    <subcellularLocation>
        <location evidence="1">Cell membrane</location>
        <topology evidence="1">Multi-pass membrane protein</topology>
    </subcellularLocation>
</comment>
<sequence length="440" mass="46480">MPTDHEPDPAQTDETDATRSLRHRITEAVVTARERQAGPPPRPLVVEVPADATAEADRSHVPPLVRAASEWTWRLLLIAAGIAALIYLVGFLSEVTYPIIVAILLAALLEPLFRRLASFMPRGLAAIITVLGTLAVIVGLFSFVVNQFAAQLPDLVGQVGQGVDQIRTWVLTTFNLSNNELTGYLDRARESLGQSEVGTRAAQAGLTVGHLLAGAAITMFALFFFLYDGPQIWGWVVRLFPRTVRAKAISGGRIAWGQLQAFTRATILVAAVDALGIGLGALALGVPFASGIGLLVFLGAFIPVIGALLSGFIAVVLALVAKGPVVALIMLGVVVVVQQVEAHLLQPLLLGRAVRVHPLAVILGIAAGVVVGGIFGALVAVPLIAVLNAVGHHLLDPEPPGVDEPEDLLTPAEQAEVEEDVDESEEMARIEPGERGPYDT</sequence>
<feature type="transmembrane region" description="Helical" evidence="9">
    <location>
        <begin position="71"/>
        <end position="89"/>
    </location>
</feature>
<evidence type="ECO:0000256" key="6">
    <source>
        <dbReference type="ARBA" id="ARBA00022989"/>
    </source>
</evidence>
<proteinExistence type="inferred from homology"/>
<dbReference type="Proteomes" id="UP000271708">
    <property type="component" value="Chromosome"/>
</dbReference>
<evidence type="ECO:0000256" key="4">
    <source>
        <dbReference type="ARBA" id="ARBA00022475"/>
    </source>
</evidence>
<feature type="compositionally biased region" description="Acidic residues" evidence="8">
    <location>
        <begin position="415"/>
        <end position="425"/>
    </location>
</feature>
<evidence type="ECO:0000313" key="10">
    <source>
        <dbReference type="EMBL" id="QGX08498.1"/>
    </source>
</evidence>
<evidence type="ECO:0000256" key="1">
    <source>
        <dbReference type="ARBA" id="ARBA00004651"/>
    </source>
</evidence>
<dbReference type="AlphaFoldDB" id="A0A650GDK3"/>
<feature type="region of interest" description="Disordered" evidence="8">
    <location>
        <begin position="1"/>
        <end position="21"/>
    </location>
</feature>
<reference evidence="10 11" key="1">
    <citation type="submission" date="2019-09" db="EMBL/GenBank/DDBJ databases">
        <title>Complete Genome Sequence of Janibacter melonis M714 with both human health impact and industrial applications.</title>
        <authorList>
            <person name="Jin M."/>
            <person name="Zhao Q.R."/>
        </authorList>
    </citation>
    <scope>NUCLEOTIDE SEQUENCE [LARGE SCALE GENOMIC DNA]</scope>
    <source>
        <strain evidence="10 11">M714</strain>
    </source>
</reference>
<feature type="transmembrane region" description="Helical" evidence="9">
    <location>
        <begin position="208"/>
        <end position="227"/>
    </location>
</feature>
<feature type="transmembrane region" description="Helical" evidence="9">
    <location>
        <begin position="125"/>
        <end position="145"/>
    </location>
</feature>
<dbReference type="RefSeq" id="WP_123092333.1">
    <property type="nucleotide sequence ID" value="NZ_CP044548.2"/>
</dbReference>
<dbReference type="EMBL" id="CP044548">
    <property type="protein sequence ID" value="QGX08498.1"/>
    <property type="molecule type" value="Genomic_DNA"/>
</dbReference>
<evidence type="ECO:0000256" key="2">
    <source>
        <dbReference type="ARBA" id="ARBA00009773"/>
    </source>
</evidence>
<feature type="region of interest" description="Disordered" evidence="8">
    <location>
        <begin position="398"/>
        <end position="440"/>
    </location>
</feature>
<protein>
    <submittedName>
        <fullName evidence="10">AI-2E family transporter</fullName>
    </submittedName>
</protein>